<name>R7Q367_CHOCR</name>
<gene>
    <name evidence="1" type="ORF">CHC_T00001820001</name>
</gene>
<dbReference type="GeneID" id="17320515"/>
<keyword evidence="2" id="KW-1185">Reference proteome</keyword>
<protein>
    <submittedName>
        <fullName evidence="1">Uncharacterized protein</fullName>
    </submittedName>
</protein>
<dbReference type="AlphaFoldDB" id="R7Q367"/>
<accession>R7Q367</accession>
<dbReference type="KEGG" id="ccp:CHC_T00001820001"/>
<evidence type="ECO:0000313" key="1">
    <source>
        <dbReference type="EMBL" id="CDF32972.1"/>
    </source>
</evidence>
<evidence type="ECO:0000313" key="2">
    <source>
        <dbReference type="Proteomes" id="UP000012073"/>
    </source>
</evidence>
<proteinExistence type="predicted"/>
<dbReference type="Gramene" id="CDF32972">
    <property type="protein sequence ID" value="CDF32972"/>
    <property type="gene ID" value="CHC_T00001820001"/>
</dbReference>
<sequence length="46" mass="4952">MLSTPSSQAEQPTTPVPSLLLGRSLQITILGSPQRWPPSTRVVPIL</sequence>
<dbReference type="Proteomes" id="UP000012073">
    <property type="component" value="Unassembled WGS sequence"/>
</dbReference>
<reference evidence="2" key="1">
    <citation type="journal article" date="2013" name="Proc. Natl. Acad. Sci. U.S.A.">
        <title>Genome structure and metabolic features in the red seaweed Chondrus crispus shed light on evolution of the Archaeplastida.</title>
        <authorList>
            <person name="Collen J."/>
            <person name="Porcel B."/>
            <person name="Carre W."/>
            <person name="Ball S.G."/>
            <person name="Chaparro C."/>
            <person name="Tonon T."/>
            <person name="Barbeyron T."/>
            <person name="Michel G."/>
            <person name="Noel B."/>
            <person name="Valentin K."/>
            <person name="Elias M."/>
            <person name="Artiguenave F."/>
            <person name="Arun A."/>
            <person name="Aury J.M."/>
            <person name="Barbosa-Neto J.F."/>
            <person name="Bothwell J.H."/>
            <person name="Bouget F.Y."/>
            <person name="Brillet L."/>
            <person name="Cabello-Hurtado F."/>
            <person name="Capella-Gutierrez S."/>
            <person name="Charrier B."/>
            <person name="Cladiere L."/>
            <person name="Cock J.M."/>
            <person name="Coelho S.M."/>
            <person name="Colleoni C."/>
            <person name="Czjzek M."/>
            <person name="Da Silva C."/>
            <person name="Delage L."/>
            <person name="Denoeud F."/>
            <person name="Deschamps P."/>
            <person name="Dittami S.M."/>
            <person name="Gabaldon T."/>
            <person name="Gachon C.M."/>
            <person name="Groisillier A."/>
            <person name="Herve C."/>
            <person name="Jabbari K."/>
            <person name="Katinka M."/>
            <person name="Kloareg B."/>
            <person name="Kowalczyk N."/>
            <person name="Labadie K."/>
            <person name="Leblanc C."/>
            <person name="Lopez P.J."/>
            <person name="McLachlan D.H."/>
            <person name="Meslet-Cladiere L."/>
            <person name="Moustafa A."/>
            <person name="Nehr Z."/>
            <person name="Nyvall Collen P."/>
            <person name="Panaud O."/>
            <person name="Partensky F."/>
            <person name="Poulain J."/>
            <person name="Rensing S.A."/>
            <person name="Rousvoal S."/>
            <person name="Samson G."/>
            <person name="Symeonidi A."/>
            <person name="Weissenbach J."/>
            <person name="Zambounis A."/>
            <person name="Wincker P."/>
            <person name="Boyen C."/>
        </authorList>
    </citation>
    <scope>NUCLEOTIDE SEQUENCE [LARGE SCALE GENOMIC DNA]</scope>
    <source>
        <strain evidence="2">cv. Stackhouse</strain>
    </source>
</reference>
<dbReference type="EMBL" id="HG001628">
    <property type="protein sequence ID" value="CDF32972.1"/>
    <property type="molecule type" value="Genomic_DNA"/>
</dbReference>
<organism evidence="1 2">
    <name type="scientific">Chondrus crispus</name>
    <name type="common">Carrageen Irish moss</name>
    <name type="synonym">Polymorpha crispa</name>
    <dbReference type="NCBI Taxonomy" id="2769"/>
    <lineage>
        <taxon>Eukaryota</taxon>
        <taxon>Rhodophyta</taxon>
        <taxon>Florideophyceae</taxon>
        <taxon>Rhodymeniophycidae</taxon>
        <taxon>Gigartinales</taxon>
        <taxon>Gigartinaceae</taxon>
        <taxon>Chondrus</taxon>
    </lineage>
</organism>
<dbReference type="RefSeq" id="XP_005712775.1">
    <property type="nucleotide sequence ID" value="XM_005712718.1"/>
</dbReference>